<keyword evidence="1" id="KW-0808">Transferase</keyword>
<name>A0A3B1CGD9_9ZZZZ</name>
<keyword evidence="1" id="KW-0418">Kinase</keyword>
<feature type="non-terminal residue" evidence="1">
    <location>
        <position position="215"/>
    </location>
</feature>
<dbReference type="AlphaFoldDB" id="A0A3B1CGD9"/>
<dbReference type="InterPro" id="IPR011006">
    <property type="entry name" value="CheY-like_superfamily"/>
</dbReference>
<dbReference type="GO" id="GO:0016301">
    <property type="term" value="F:kinase activity"/>
    <property type="evidence" value="ECO:0007669"/>
    <property type="project" value="UniProtKB-KW"/>
</dbReference>
<protein>
    <submittedName>
        <fullName evidence="1">Phosphoenolpyruvate synthase / Pyruvate phosphate dikinase</fullName>
    </submittedName>
</protein>
<dbReference type="EMBL" id="UOGD01000378">
    <property type="protein sequence ID" value="VAX27292.1"/>
    <property type="molecule type" value="Genomic_DNA"/>
</dbReference>
<proteinExistence type="predicted"/>
<evidence type="ECO:0000313" key="1">
    <source>
        <dbReference type="EMBL" id="VAX27292.1"/>
    </source>
</evidence>
<dbReference type="CDD" id="cd00156">
    <property type="entry name" value="REC"/>
    <property type="match status" value="1"/>
</dbReference>
<gene>
    <name evidence="1" type="ORF">MNBD_IGNAVI01-1164</name>
</gene>
<dbReference type="SUPFAM" id="SSF52172">
    <property type="entry name" value="CheY-like"/>
    <property type="match status" value="1"/>
</dbReference>
<keyword evidence="1" id="KW-0670">Pyruvate</keyword>
<reference evidence="1" key="1">
    <citation type="submission" date="2018-06" db="EMBL/GenBank/DDBJ databases">
        <authorList>
            <person name="Zhirakovskaya E."/>
        </authorList>
    </citation>
    <scope>NUCLEOTIDE SEQUENCE</scope>
</reference>
<organism evidence="1">
    <name type="scientific">hydrothermal vent metagenome</name>
    <dbReference type="NCBI Taxonomy" id="652676"/>
    <lineage>
        <taxon>unclassified sequences</taxon>
        <taxon>metagenomes</taxon>
        <taxon>ecological metagenomes</taxon>
    </lineage>
</organism>
<dbReference type="Gene3D" id="3.40.50.2300">
    <property type="match status" value="1"/>
</dbReference>
<accession>A0A3B1CGD9</accession>
<sequence length="215" mass="25320">MTAQPIKFDRKYLQQSKHAKFQDFHNLMSFRIRDIILVSSMYDFYLFEEDGRLYELIRREYQGLNLSNSPELVHVSSGEEALKMAKTKGRFNLIITTLHVEDMTAVRLAEKIKEEELDIPVVLLGYDNEEMTEIIKSDESKVFDKVFMWQGDFRIIFGIIKYFEDRNNIEYDTKQVGVQVIILIEDSVRFYSSYLPLVYTEVVKQANRLMAEGVN</sequence>